<keyword evidence="5" id="KW-0472">Membrane</keyword>
<dbReference type="InterPro" id="IPR027539">
    <property type="entry name" value="Mdm10"/>
</dbReference>
<keyword evidence="1" id="KW-1134">Transmembrane beta strand</keyword>
<protein>
    <submittedName>
        <fullName evidence="6">Uncharacterized protein</fullName>
    </submittedName>
</protein>
<dbReference type="GO" id="GO:0015914">
    <property type="term" value="P:phospholipid transport"/>
    <property type="evidence" value="ECO:0007669"/>
    <property type="project" value="TreeGrafter"/>
</dbReference>
<evidence type="ECO:0000256" key="5">
    <source>
        <dbReference type="ARBA" id="ARBA00023136"/>
    </source>
</evidence>
<dbReference type="PANTHER" id="PTHR28035">
    <property type="entry name" value="MITOCHONDRIAL DISTRIBUTION AND MORPHOLOGY PROTEIN 10"/>
    <property type="match status" value="1"/>
</dbReference>
<dbReference type="GO" id="GO:0045040">
    <property type="term" value="P:protein insertion into mitochondrial outer membrane"/>
    <property type="evidence" value="ECO:0007669"/>
    <property type="project" value="TreeGrafter"/>
</dbReference>
<keyword evidence="3" id="KW-1000">Mitochondrion outer membrane</keyword>
<dbReference type="GO" id="GO:0051654">
    <property type="term" value="P:establishment of mitochondrion localization"/>
    <property type="evidence" value="ECO:0007669"/>
    <property type="project" value="TreeGrafter"/>
</dbReference>
<dbReference type="GO" id="GO:0032865">
    <property type="term" value="C:ERMES complex"/>
    <property type="evidence" value="ECO:0007669"/>
    <property type="project" value="InterPro"/>
</dbReference>
<dbReference type="GO" id="GO:1990456">
    <property type="term" value="P:mitochondrion-endoplasmic reticulum membrane tethering"/>
    <property type="evidence" value="ECO:0007669"/>
    <property type="project" value="TreeGrafter"/>
</dbReference>
<evidence type="ECO:0000256" key="1">
    <source>
        <dbReference type="ARBA" id="ARBA00022452"/>
    </source>
</evidence>
<keyword evidence="4" id="KW-0496">Mitochondrion</keyword>
<dbReference type="Proteomes" id="UP000281549">
    <property type="component" value="Unassembled WGS sequence"/>
</dbReference>
<reference evidence="7" key="1">
    <citation type="journal article" date="2018" name="Nat. Microbiol.">
        <title>Leveraging single-cell genomics to expand the fungal tree of life.</title>
        <authorList>
            <person name="Ahrendt S.R."/>
            <person name="Quandt C.A."/>
            <person name="Ciobanu D."/>
            <person name="Clum A."/>
            <person name="Salamov A."/>
            <person name="Andreopoulos B."/>
            <person name="Cheng J.F."/>
            <person name="Woyke T."/>
            <person name="Pelin A."/>
            <person name="Henrissat B."/>
            <person name="Reynolds N.K."/>
            <person name="Benny G.L."/>
            <person name="Smith M.E."/>
            <person name="James T.Y."/>
            <person name="Grigoriev I.V."/>
        </authorList>
    </citation>
    <scope>NUCLEOTIDE SEQUENCE [LARGE SCALE GENOMIC DNA]</scope>
    <source>
        <strain evidence="7">CSF55</strain>
    </source>
</reference>
<gene>
    <name evidence="6" type="ORF">ROZALSC1DRAFT_20604</name>
</gene>
<sequence>MFGFRHMFAKKFSIFDFAVGGELYFKALEKTGGLSLGTRWTTRDFRGKERDTTITLNPVMGHISSTYTLYISRLLEASCRFEFNLFSFDSMLALGFRFVSPLKDTEWIQFKIEEKSV</sequence>
<accession>A0A4P9YP01</accession>
<dbReference type="Pfam" id="PF12519">
    <property type="entry name" value="MDM10"/>
    <property type="match status" value="1"/>
</dbReference>
<dbReference type="EMBL" id="ML004965">
    <property type="protein sequence ID" value="RKP21324.1"/>
    <property type="molecule type" value="Genomic_DNA"/>
</dbReference>
<proteinExistence type="predicted"/>
<evidence type="ECO:0000256" key="2">
    <source>
        <dbReference type="ARBA" id="ARBA00022692"/>
    </source>
</evidence>
<name>A0A4P9YP01_ROZAC</name>
<evidence type="ECO:0000313" key="7">
    <source>
        <dbReference type="Proteomes" id="UP000281549"/>
    </source>
</evidence>
<dbReference type="PANTHER" id="PTHR28035:SF1">
    <property type="entry name" value="MITOCHONDRIAL DISTRIBUTION AND MORPHOLOGY PROTEIN 10"/>
    <property type="match status" value="1"/>
</dbReference>
<evidence type="ECO:0000313" key="6">
    <source>
        <dbReference type="EMBL" id="RKP21324.1"/>
    </source>
</evidence>
<dbReference type="GO" id="GO:0001401">
    <property type="term" value="C:SAM complex"/>
    <property type="evidence" value="ECO:0007669"/>
    <property type="project" value="TreeGrafter"/>
</dbReference>
<evidence type="ECO:0000256" key="4">
    <source>
        <dbReference type="ARBA" id="ARBA00023128"/>
    </source>
</evidence>
<organism evidence="6 7">
    <name type="scientific">Rozella allomycis (strain CSF55)</name>
    <dbReference type="NCBI Taxonomy" id="988480"/>
    <lineage>
        <taxon>Eukaryota</taxon>
        <taxon>Fungi</taxon>
        <taxon>Fungi incertae sedis</taxon>
        <taxon>Cryptomycota</taxon>
        <taxon>Cryptomycota incertae sedis</taxon>
        <taxon>Rozella</taxon>
    </lineage>
</organism>
<dbReference type="GO" id="GO:0070096">
    <property type="term" value="P:mitochondrial outer membrane translocase complex assembly"/>
    <property type="evidence" value="ECO:0007669"/>
    <property type="project" value="TreeGrafter"/>
</dbReference>
<evidence type="ECO:0000256" key="3">
    <source>
        <dbReference type="ARBA" id="ARBA00022787"/>
    </source>
</evidence>
<keyword evidence="2" id="KW-0812">Transmembrane</keyword>
<dbReference type="AlphaFoldDB" id="A0A4P9YP01"/>